<sequence length="399" mass="44566">MSSEFLKEMQDVKSQMDQFRLFLQIQQERSEESQSGNTSKNQSQIGKFATPLQKSQGVGRSRTTPRKPFQTKNLYSPIDMPTTSNTPVAKKKLDSSILLSVSESSSDDEIDFLLKGHREASGTPSPFKKYHFSSDSKSGLSKYSTPSEKSEKSIEKGTGVTSSDSTEISKDDISFSDSKSASDSDSEMQSYRVGSSRSDASQKNESSADRYLHKLKILRSMKLVDEVMSESDNKKKKKPKIKLRISKSFVVPYSGSYEEGEVFKIDNDDPSKDDVFSHSSDSDVAEFNNFVPPVADDFDVIQNSQKDSNEKNNTVENPSNSENAKQDKLSPIEEEVVIRIKDIPDVDVPKVDLNFLNDDENEEKSGSNGSDDESLKDLFSEVKTICTILDKEEEEESNS</sequence>
<feature type="compositionally biased region" description="Basic and acidic residues" evidence="1">
    <location>
        <begin position="200"/>
        <end position="211"/>
    </location>
</feature>
<feature type="compositionally biased region" description="Polar residues" evidence="1">
    <location>
        <begin position="301"/>
        <end position="323"/>
    </location>
</feature>
<feature type="region of interest" description="Disordered" evidence="1">
    <location>
        <begin position="118"/>
        <end position="211"/>
    </location>
</feature>
<organism evidence="2 3">
    <name type="scientific">Tritrichomonas musculus</name>
    <dbReference type="NCBI Taxonomy" id="1915356"/>
    <lineage>
        <taxon>Eukaryota</taxon>
        <taxon>Metamonada</taxon>
        <taxon>Parabasalia</taxon>
        <taxon>Tritrichomonadida</taxon>
        <taxon>Tritrichomonadidae</taxon>
        <taxon>Tritrichomonas</taxon>
    </lineage>
</organism>
<feature type="compositionally biased region" description="Low complexity" evidence="1">
    <location>
        <begin position="133"/>
        <end position="144"/>
    </location>
</feature>
<feature type="region of interest" description="Disordered" evidence="1">
    <location>
        <begin position="298"/>
        <end position="331"/>
    </location>
</feature>
<evidence type="ECO:0000313" key="2">
    <source>
        <dbReference type="EMBL" id="KAK8887551.1"/>
    </source>
</evidence>
<keyword evidence="3" id="KW-1185">Reference proteome</keyword>
<feature type="region of interest" description="Disordered" evidence="1">
    <location>
        <begin position="349"/>
        <end position="376"/>
    </location>
</feature>
<feature type="region of interest" description="Disordered" evidence="1">
    <location>
        <begin position="23"/>
        <end position="91"/>
    </location>
</feature>
<comment type="caution">
    <text evidence="2">The sequence shown here is derived from an EMBL/GenBank/DDBJ whole genome shotgun (WGS) entry which is preliminary data.</text>
</comment>
<protein>
    <submittedName>
        <fullName evidence="2">Uncharacterized protein</fullName>
    </submittedName>
</protein>
<evidence type="ECO:0000256" key="1">
    <source>
        <dbReference type="SAM" id="MobiDB-lite"/>
    </source>
</evidence>
<proteinExistence type="predicted"/>
<gene>
    <name evidence="2" type="ORF">M9Y10_038600</name>
</gene>
<feature type="compositionally biased region" description="Polar residues" evidence="1">
    <location>
        <begin position="36"/>
        <end position="45"/>
    </location>
</feature>
<feature type="compositionally biased region" description="Polar residues" evidence="1">
    <location>
        <begin position="187"/>
        <end position="199"/>
    </location>
</feature>
<dbReference type="EMBL" id="JAPFFF010000006">
    <property type="protein sequence ID" value="KAK8887551.1"/>
    <property type="molecule type" value="Genomic_DNA"/>
</dbReference>
<dbReference type="Proteomes" id="UP001470230">
    <property type="component" value="Unassembled WGS sequence"/>
</dbReference>
<reference evidence="2 3" key="1">
    <citation type="submission" date="2024-04" db="EMBL/GenBank/DDBJ databases">
        <title>Tritrichomonas musculus Genome.</title>
        <authorList>
            <person name="Alves-Ferreira E."/>
            <person name="Grigg M."/>
            <person name="Lorenzi H."/>
            <person name="Galac M."/>
        </authorList>
    </citation>
    <scope>NUCLEOTIDE SEQUENCE [LARGE SCALE GENOMIC DNA]</scope>
    <source>
        <strain evidence="2 3">EAF2021</strain>
    </source>
</reference>
<name>A0ABR2K9H2_9EUKA</name>
<feature type="compositionally biased region" description="Polar residues" evidence="1">
    <location>
        <begin position="52"/>
        <end position="62"/>
    </location>
</feature>
<evidence type="ECO:0000313" key="3">
    <source>
        <dbReference type="Proteomes" id="UP001470230"/>
    </source>
</evidence>
<accession>A0ABR2K9H2</accession>